<sequence>MMATSYKAARCAGTTVDYNRMAESLHFGTFKGHAEQLQALEKKLVDEMVAALKEQRYLEASKGDDTTKHVHYDLLNDADTALQGSNQLLAPMNQIMGSSSKRGELHDPLVASTGSDKVTDKPAQASDLLTHIQQQHEAETTIQELRCHLLESRRTIDTLRSQLASHNSTRTGILKPKTTRHSDQDYLTSTQVMQCCENAFRAALKVFESYNDNI</sequence>
<dbReference type="RefSeq" id="XP_008891679.1">
    <property type="nucleotide sequence ID" value="XM_008893431.1"/>
</dbReference>
<proteinExistence type="predicted"/>
<reference evidence="2" key="1">
    <citation type="submission" date="2011-12" db="EMBL/GenBank/DDBJ databases">
        <authorList>
            <consortium name="The Broad Institute Genome Sequencing Platform"/>
            <person name="Russ C."/>
            <person name="Tyler B."/>
            <person name="Panabieres F."/>
            <person name="Shan W."/>
            <person name="Tripathy S."/>
            <person name="Grunwald N."/>
            <person name="Machado M."/>
            <person name="Young S.K."/>
            <person name="Zeng Q."/>
            <person name="Gargeya S."/>
            <person name="Fitzgerald M."/>
            <person name="Haas B."/>
            <person name="Abouelleil A."/>
            <person name="Alvarado L."/>
            <person name="Arachchi H.M."/>
            <person name="Berlin A."/>
            <person name="Chapman S.B."/>
            <person name="Gearin G."/>
            <person name="Goldberg J."/>
            <person name="Griggs A."/>
            <person name="Gujja S."/>
            <person name="Hansen M."/>
            <person name="Heiman D."/>
            <person name="Howarth C."/>
            <person name="Larimer J."/>
            <person name="Lui A."/>
            <person name="MacDonald P.J.P."/>
            <person name="McCowen C."/>
            <person name="Montmayeur A."/>
            <person name="Murphy C."/>
            <person name="Neiman D."/>
            <person name="Pearson M."/>
            <person name="Priest M."/>
            <person name="Roberts A."/>
            <person name="Saif S."/>
            <person name="Shea T."/>
            <person name="Sisk P."/>
            <person name="Stolte C."/>
            <person name="Sykes S."/>
            <person name="Wortman J."/>
            <person name="Nusbaum C."/>
            <person name="Birren B."/>
        </authorList>
    </citation>
    <scope>NUCLEOTIDE SEQUENCE [LARGE SCALE GENOMIC DNA]</scope>
    <source>
        <strain evidence="2">INRA-310</strain>
    </source>
</reference>
<dbReference type="GeneID" id="20172605"/>
<dbReference type="AlphaFoldDB" id="W2RCM6"/>
<protein>
    <submittedName>
        <fullName evidence="1">Uncharacterized protein</fullName>
    </submittedName>
</protein>
<name>W2RCM6_PHYN3</name>
<evidence type="ECO:0000313" key="2">
    <source>
        <dbReference type="Proteomes" id="UP000018817"/>
    </source>
</evidence>
<accession>W2RCM6</accession>
<organism evidence="1 2">
    <name type="scientific">Phytophthora nicotianae (strain INRA-310)</name>
    <name type="common">Phytophthora parasitica</name>
    <dbReference type="NCBI Taxonomy" id="761204"/>
    <lineage>
        <taxon>Eukaryota</taxon>
        <taxon>Sar</taxon>
        <taxon>Stramenopiles</taxon>
        <taxon>Oomycota</taxon>
        <taxon>Peronosporomycetes</taxon>
        <taxon>Peronosporales</taxon>
        <taxon>Peronosporaceae</taxon>
        <taxon>Phytophthora</taxon>
    </lineage>
</organism>
<dbReference type="OMA" id="MQCCENA"/>
<gene>
    <name evidence="1" type="ORF">PPTG_02364</name>
</gene>
<reference evidence="1 2" key="2">
    <citation type="submission" date="2013-11" db="EMBL/GenBank/DDBJ databases">
        <title>The Genome Sequence of Phytophthora parasitica INRA-310.</title>
        <authorList>
            <consortium name="The Broad Institute Genomics Platform"/>
            <person name="Russ C."/>
            <person name="Tyler B."/>
            <person name="Panabieres F."/>
            <person name="Shan W."/>
            <person name="Tripathy S."/>
            <person name="Grunwald N."/>
            <person name="Machado M."/>
            <person name="Johnson C.S."/>
            <person name="Arredondo F."/>
            <person name="Hong C."/>
            <person name="Coffey M."/>
            <person name="Young S.K."/>
            <person name="Zeng Q."/>
            <person name="Gargeya S."/>
            <person name="Fitzgerald M."/>
            <person name="Abouelleil A."/>
            <person name="Alvarado L."/>
            <person name="Chapman S.B."/>
            <person name="Gainer-Dewar J."/>
            <person name="Goldberg J."/>
            <person name="Griggs A."/>
            <person name="Gujja S."/>
            <person name="Hansen M."/>
            <person name="Howarth C."/>
            <person name="Imamovic A."/>
            <person name="Ireland A."/>
            <person name="Larimer J."/>
            <person name="McCowan C."/>
            <person name="Murphy C."/>
            <person name="Pearson M."/>
            <person name="Poon T.W."/>
            <person name="Priest M."/>
            <person name="Roberts A."/>
            <person name="Saif S."/>
            <person name="Shea T."/>
            <person name="Sykes S."/>
            <person name="Wortman J."/>
            <person name="Nusbaum C."/>
            <person name="Birren B."/>
        </authorList>
    </citation>
    <scope>NUCLEOTIDE SEQUENCE [LARGE SCALE GENOMIC DNA]</scope>
    <source>
        <strain evidence="1 2">INRA-310</strain>
    </source>
</reference>
<dbReference type="EMBL" id="KI669562">
    <property type="protein sequence ID" value="ETN22419.1"/>
    <property type="molecule type" value="Genomic_DNA"/>
</dbReference>
<evidence type="ECO:0000313" key="1">
    <source>
        <dbReference type="EMBL" id="ETN22419.1"/>
    </source>
</evidence>
<dbReference type="Proteomes" id="UP000018817">
    <property type="component" value="Unassembled WGS sequence"/>
</dbReference>
<dbReference type="VEuPathDB" id="FungiDB:PPTG_02364"/>